<dbReference type="InterPro" id="IPR007016">
    <property type="entry name" value="O-antigen_ligase-rel_domated"/>
</dbReference>
<feature type="transmembrane region" description="Helical" evidence="5">
    <location>
        <begin position="20"/>
        <end position="37"/>
    </location>
</feature>
<dbReference type="InterPro" id="IPR051533">
    <property type="entry name" value="WaaL-like"/>
</dbReference>
<sequence length="428" mass="49909">MAVLAFFPFHLIRTEEKNKLYIKYVLFFLPWLFIDMVPKSFYFSFFHVLTYTYFIFFLIFNKPGRNTEYAYITYLLLVLLVAGVLHSEFVDKGLQHLLRFMSYVIFCKVLITECMVDRKFESTVMNWMKVGLLFSVFFMVMQMLFGVEIVRVFGFYSEAALNPNILSFAGIRYPSFFQDPQKYAQYLAAISFFFLADIKKTDKFPIVPIALFVLSVVALFFTGARAAFLGLCAGLAFILLFLKMEYKMIFLAFIAVVIPILWIFKDDFVLFNRDSTVIDMYDTRSVFWDEGLVIFSEQPMLGIGVGNYQDYVGKHYVDQYWISEGEITYYDQPESGYLKYLVEYGVLGFIPFMAFFIIPVLKGIRYIFTRQKDFTSIVLIASLISWLIGFITVCSFTDIRMCVVIGAITCLLISRIESLNQEWKHGNE</sequence>
<keyword evidence="3 5" id="KW-1133">Transmembrane helix</keyword>
<evidence type="ECO:0000313" key="8">
    <source>
        <dbReference type="Proteomes" id="UP000031408"/>
    </source>
</evidence>
<accession>A0A0C1IJD7</accession>
<keyword evidence="4 5" id="KW-0472">Membrane</keyword>
<dbReference type="STRING" id="1349421.OI18_11785"/>
<dbReference type="EMBL" id="JSVC01000013">
    <property type="protein sequence ID" value="KIC94310.1"/>
    <property type="molecule type" value="Genomic_DNA"/>
</dbReference>
<organism evidence="7 8">
    <name type="scientific">Flavihumibacter solisilvae</name>
    <dbReference type="NCBI Taxonomy" id="1349421"/>
    <lineage>
        <taxon>Bacteria</taxon>
        <taxon>Pseudomonadati</taxon>
        <taxon>Bacteroidota</taxon>
        <taxon>Chitinophagia</taxon>
        <taxon>Chitinophagales</taxon>
        <taxon>Chitinophagaceae</taxon>
        <taxon>Flavihumibacter</taxon>
    </lineage>
</organism>
<reference evidence="7 8" key="1">
    <citation type="submission" date="2014-11" db="EMBL/GenBank/DDBJ databases">
        <title>Genome sequence of Flavihumibacter solisilvae 3-3.</title>
        <authorList>
            <person name="Zhou G."/>
            <person name="Li M."/>
            <person name="Wang G."/>
        </authorList>
    </citation>
    <scope>NUCLEOTIDE SEQUENCE [LARGE SCALE GENOMIC DNA]</scope>
    <source>
        <strain evidence="7 8">3-3</strain>
    </source>
</reference>
<evidence type="ECO:0000256" key="1">
    <source>
        <dbReference type="ARBA" id="ARBA00004141"/>
    </source>
</evidence>
<evidence type="ECO:0000256" key="3">
    <source>
        <dbReference type="ARBA" id="ARBA00022989"/>
    </source>
</evidence>
<feature type="transmembrane region" description="Helical" evidence="5">
    <location>
        <begin position="43"/>
        <end position="60"/>
    </location>
</feature>
<evidence type="ECO:0000313" key="7">
    <source>
        <dbReference type="EMBL" id="KIC94310.1"/>
    </source>
</evidence>
<dbReference type="Proteomes" id="UP000031408">
    <property type="component" value="Unassembled WGS sequence"/>
</dbReference>
<comment type="subcellular location">
    <subcellularLocation>
        <location evidence="1">Membrane</location>
        <topology evidence="1">Multi-pass membrane protein</topology>
    </subcellularLocation>
</comment>
<protein>
    <recommendedName>
        <fullName evidence="6">O-antigen ligase-related domain-containing protein</fullName>
    </recommendedName>
</protein>
<proteinExistence type="predicted"/>
<evidence type="ECO:0000259" key="6">
    <source>
        <dbReference type="Pfam" id="PF04932"/>
    </source>
</evidence>
<dbReference type="Pfam" id="PF04932">
    <property type="entry name" value="Wzy_C"/>
    <property type="match status" value="1"/>
</dbReference>
<evidence type="ECO:0000256" key="4">
    <source>
        <dbReference type="ARBA" id="ARBA00023136"/>
    </source>
</evidence>
<keyword evidence="2 5" id="KW-0812">Transmembrane</keyword>
<name>A0A0C1IJD7_9BACT</name>
<comment type="caution">
    <text evidence="7">The sequence shown here is derived from an EMBL/GenBank/DDBJ whole genome shotgun (WGS) entry which is preliminary data.</text>
</comment>
<evidence type="ECO:0000256" key="5">
    <source>
        <dbReference type="SAM" id="Phobius"/>
    </source>
</evidence>
<dbReference type="PANTHER" id="PTHR37422">
    <property type="entry name" value="TEICHURONIC ACID BIOSYNTHESIS PROTEIN TUAE"/>
    <property type="match status" value="1"/>
</dbReference>
<feature type="transmembrane region" description="Helical" evidence="5">
    <location>
        <begin position="69"/>
        <end position="87"/>
    </location>
</feature>
<dbReference type="AlphaFoldDB" id="A0A0C1IJD7"/>
<feature type="transmembrane region" description="Helical" evidence="5">
    <location>
        <begin position="209"/>
        <end position="241"/>
    </location>
</feature>
<dbReference type="GO" id="GO:0016020">
    <property type="term" value="C:membrane"/>
    <property type="evidence" value="ECO:0007669"/>
    <property type="project" value="UniProtKB-SubCell"/>
</dbReference>
<feature type="transmembrane region" description="Helical" evidence="5">
    <location>
        <begin position="132"/>
        <end position="156"/>
    </location>
</feature>
<keyword evidence="8" id="KW-1185">Reference proteome</keyword>
<feature type="transmembrane region" description="Helical" evidence="5">
    <location>
        <begin position="248"/>
        <end position="264"/>
    </location>
</feature>
<feature type="transmembrane region" description="Helical" evidence="5">
    <location>
        <begin position="373"/>
        <end position="391"/>
    </location>
</feature>
<feature type="domain" description="O-antigen ligase-related" evidence="6">
    <location>
        <begin position="210"/>
        <end position="352"/>
    </location>
</feature>
<feature type="transmembrane region" description="Helical" evidence="5">
    <location>
        <begin position="341"/>
        <end position="361"/>
    </location>
</feature>
<evidence type="ECO:0000256" key="2">
    <source>
        <dbReference type="ARBA" id="ARBA00022692"/>
    </source>
</evidence>
<gene>
    <name evidence="7" type="ORF">OI18_11785</name>
</gene>
<dbReference type="PANTHER" id="PTHR37422:SF13">
    <property type="entry name" value="LIPOPOLYSACCHARIDE BIOSYNTHESIS PROTEIN PA4999-RELATED"/>
    <property type="match status" value="1"/>
</dbReference>